<comment type="caution">
    <text evidence="6">The sequence shown here is derived from an EMBL/GenBank/DDBJ whole genome shotgun (WGS) entry which is preliminary data.</text>
</comment>
<feature type="domain" description="HTH tetR-type" evidence="5">
    <location>
        <begin position="11"/>
        <end position="71"/>
    </location>
</feature>
<evidence type="ECO:0000256" key="2">
    <source>
        <dbReference type="ARBA" id="ARBA00023125"/>
    </source>
</evidence>
<organism evidence="6 7">
    <name type="scientific">Kitasatospora phosalacinea</name>
    <dbReference type="NCBI Taxonomy" id="2065"/>
    <lineage>
        <taxon>Bacteria</taxon>
        <taxon>Bacillati</taxon>
        <taxon>Actinomycetota</taxon>
        <taxon>Actinomycetes</taxon>
        <taxon>Kitasatosporales</taxon>
        <taxon>Streptomycetaceae</taxon>
        <taxon>Kitasatospora</taxon>
    </lineage>
</organism>
<dbReference type="PANTHER" id="PTHR47506">
    <property type="entry name" value="TRANSCRIPTIONAL REGULATORY PROTEIN"/>
    <property type="match status" value="1"/>
</dbReference>
<keyword evidence="2 4" id="KW-0238">DNA-binding</keyword>
<dbReference type="Pfam" id="PF16925">
    <property type="entry name" value="TetR_C_13"/>
    <property type="match status" value="1"/>
</dbReference>
<dbReference type="InterPro" id="IPR001647">
    <property type="entry name" value="HTH_TetR"/>
</dbReference>
<accession>A0A9W6V271</accession>
<dbReference type="Proteomes" id="UP001165041">
    <property type="component" value="Unassembled WGS sequence"/>
</dbReference>
<sequence>MSPRSTMAEARRTRARIIDRSVALASVDGLEGLTIGRLAGDLGLSKAGVLGHFGTKEALQLATLERASTLFTALVWDPAAAAEPGLRRLRAVCQSWIDYLEHASEVFPGGCLFTTAAVEFDAHDGPVRRNVARLLMVWRRRLAGEVRLAVEAGELPADTDPEQVVHELTGIYLALNQALQLLRDPLAATRTRRALDRLLPAPAG</sequence>
<dbReference type="InterPro" id="IPR011075">
    <property type="entry name" value="TetR_C"/>
</dbReference>
<proteinExistence type="predicted"/>
<name>A0A9W6V271_9ACTN</name>
<feature type="DNA-binding region" description="H-T-H motif" evidence="4">
    <location>
        <begin position="34"/>
        <end position="53"/>
    </location>
</feature>
<dbReference type="SUPFAM" id="SSF48498">
    <property type="entry name" value="Tetracyclin repressor-like, C-terminal domain"/>
    <property type="match status" value="1"/>
</dbReference>
<evidence type="ECO:0000256" key="4">
    <source>
        <dbReference type="PROSITE-ProRule" id="PRU00335"/>
    </source>
</evidence>
<evidence type="ECO:0000256" key="3">
    <source>
        <dbReference type="ARBA" id="ARBA00023163"/>
    </source>
</evidence>
<dbReference type="Gene3D" id="1.10.10.60">
    <property type="entry name" value="Homeodomain-like"/>
    <property type="match status" value="1"/>
</dbReference>
<dbReference type="EMBL" id="BSSA01000005">
    <property type="protein sequence ID" value="GLW69710.1"/>
    <property type="molecule type" value="Genomic_DNA"/>
</dbReference>
<dbReference type="InterPro" id="IPR036271">
    <property type="entry name" value="Tet_transcr_reg_TetR-rel_C_sf"/>
</dbReference>
<dbReference type="SUPFAM" id="SSF46689">
    <property type="entry name" value="Homeodomain-like"/>
    <property type="match status" value="1"/>
</dbReference>
<evidence type="ECO:0000259" key="5">
    <source>
        <dbReference type="PROSITE" id="PS50977"/>
    </source>
</evidence>
<dbReference type="PROSITE" id="PS50977">
    <property type="entry name" value="HTH_TETR_2"/>
    <property type="match status" value="1"/>
</dbReference>
<evidence type="ECO:0000313" key="6">
    <source>
        <dbReference type="EMBL" id="GLW69710.1"/>
    </source>
</evidence>
<dbReference type="GO" id="GO:0003677">
    <property type="term" value="F:DNA binding"/>
    <property type="evidence" value="ECO:0007669"/>
    <property type="project" value="UniProtKB-UniRule"/>
</dbReference>
<dbReference type="AlphaFoldDB" id="A0A9W6V271"/>
<keyword evidence="3" id="KW-0804">Transcription</keyword>
<gene>
    <name evidence="6" type="ORF">Kpho02_20090</name>
</gene>
<dbReference type="Pfam" id="PF00440">
    <property type="entry name" value="TetR_N"/>
    <property type="match status" value="1"/>
</dbReference>
<dbReference type="RefSeq" id="WP_285735582.1">
    <property type="nucleotide sequence ID" value="NZ_BSSA01000005.1"/>
</dbReference>
<dbReference type="InterPro" id="IPR009057">
    <property type="entry name" value="Homeodomain-like_sf"/>
</dbReference>
<keyword evidence="1" id="KW-0805">Transcription regulation</keyword>
<evidence type="ECO:0000256" key="1">
    <source>
        <dbReference type="ARBA" id="ARBA00023015"/>
    </source>
</evidence>
<reference evidence="6" key="1">
    <citation type="submission" date="2023-02" db="EMBL/GenBank/DDBJ databases">
        <title>Kitasatospora phosalacinea NBRC 14627.</title>
        <authorList>
            <person name="Ichikawa N."/>
            <person name="Sato H."/>
            <person name="Tonouchi N."/>
        </authorList>
    </citation>
    <scope>NUCLEOTIDE SEQUENCE</scope>
    <source>
        <strain evidence="6">NBRC 14627</strain>
    </source>
</reference>
<dbReference type="PANTHER" id="PTHR47506:SF6">
    <property type="entry name" value="HTH-TYPE TRANSCRIPTIONAL REPRESSOR NEMR"/>
    <property type="match status" value="1"/>
</dbReference>
<protein>
    <submittedName>
        <fullName evidence="6">TetR family transcriptional regulator</fullName>
    </submittedName>
</protein>
<dbReference type="Gene3D" id="1.10.357.10">
    <property type="entry name" value="Tetracycline Repressor, domain 2"/>
    <property type="match status" value="1"/>
</dbReference>
<evidence type="ECO:0000313" key="7">
    <source>
        <dbReference type="Proteomes" id="UP001165041"/>
    </source>
</evidence>